<evidence type="ECO:0000256" key="8">
    <source>
        <dbReference type="PIRSR" id="PIRSR613078-3"/>
    </source>
</evidence>
<evidence type="ECO:0000256" key="4">
    <source>
        <dbReference type="ARBA" id="ARBA00023235"/>
    </source>
</evidence>
<comment type="caution">
    <text evidence="5">Lacks conserved residue(s) required for the propagation of feature annotation.</text>
</comment>
<dbReference type="UniPathway" id="UPA00109">
    <property type="reaction ID" value="UER00186"/>
</dbReference>
<dbReference type="GO" id="GO:0004619">
    <property type="term" value="F:phosphoglycerate mutase activity"/>
    <property type="evidence" value="ECO:0007669"/>
    <property type="project" value="UniProtKB-UniRule"/>
</dbReference>
<dbReference type="EMBL" id="LDUG01000014">
    <property type="protein sequence ID" value="KVW97856.1"/>
    <property type="molecule type" value="Genomic_DNA"/>
</dbReference>
<dbReference type="SMART" id="SM00855">
    <property type="entry name" value="PGAM"/>
    <property type="match status" value="1"/>
</dbReference>
<accession>A0A106BSN2</accession>
<feature type="active site" description="Proton donor/acceptor" evidence="5 6">
    <location>
        <position position="91"/>
    </location>
</feature>
<dbReference type="AlphaFoldDB" id="A0A106BSN2"/>
<dbReference type="PATRIC" id="fig|36861.3.peg.182"/>
<dbReference type="GO" id="GO:0006094">
    <property type="term" value="P:gluconeogenesis"/>
    <property type="evidence" value="ECO:0007669"/>
    <property type="project" value="UniProtKB-UniRule"/>
</dbReference>
<comment type="caution">
    <text evidence="9">The sequence shown here is derived from an EMBL/GenBank/DDBJ whole genome shotgun (WGS) entry which is preliminary data.</text>
</comment>
<dbReference type="InterPro" id="IPR013078">
    <property type="entry name" value="His_Pase_superF_clade-1"/>
</dbReference>
<evidence type="ECO:0000256" key="6">
    <source>
        <dbReference type="PIRSR" id="PIRSR613078-1"/>
    </source>
</evidence>
<feature type="site" description="Transition state stabilizer" evidence="5 8">
    <location>
        <position position="186"/>
    </location>
</feature>
<feature type="binding site" evidence="5 7">
    <location>
        <begin position="91"/>
        <end position="94"/>
    </location>
    <ligand>
        <name>substrate</name>
    </ligand>
</feature>
<evidence type="ECO:0000256" key="7">
    <source>
        <dbReference type="PIRSR" id="PIRSR613078-2"/>
    </source>
</evidence>
<evidence type="ECO:0000256" key="2">
    <source>
        <dbReference type="ARBA" id="ARBA00022432"/>
    </source>
</evidence>
<dbReference type="PANTHER" id="PTHR11931">
    <property type="entry name" value="PHOSPHOGLYCERATE MUTASE"/>
    <property type="match status" value="1"/>
</dbReference>
<dbReference type="SUPFAM" id="SSF53254">
    <property type="entry name" value="Phosphoglycerate mutase-like"/>
    <property type="match status" value="1"/>
</dbReference>
<reference evidence="9 10" key="1">
    <citation type="journal article" date="2015" name="Appl. Environ. Microbiol.">
        <title>Aerobic and Anaerobic Thiosulfate Oxidation by a Cold-Adapted, Subglacial Chemoautotroph.</title>
        <authorList>
            <person name="Harrold Z.R."/>
            <person name="Skidmore M.L."/>
            <person name="Hamilton T.L."/>
            <person name="Desch L."/>
            <person name="Amada K."/>
            <person name="van Gelder W."/>
            <person name="Glover K."/>
            <person name="Roden E.E."/>
            <person name="Boyd E.S."/>
        </authorList>
    </citation>
    <scope>NUCLEOTIDE SEQUENCE [LARGE SCALE GENOMIC DNA]</scope>
    <source>
        <strain evidence="9 10">RG</strain>
    </source>
</reference>
<proteinExistence type="inferred from homology"/>
<gene>
    <name evidence="5 9" type="primary">gpmA</name>
    <name evidence="9" type="ORF">ABW22_03670</name>
</gene>
<feature type="active site" description="Tele-phosphohistidine intermediate" evidence="5 6">
    <location>
        <position position="13"/>
    </location>
</feature>
<keyword evidence="2 5" id="KW-0312">Gluconeogenesis</keyword>
<dbReference type="InterPro" id="IPR029033">
    <property type="entry name" value="His_PPase_superfam"/>
</dbReference>
<dbReference type="OrthoDB" id="9781415at2"/>
<dbReference type="Gene3D" id="3.40.50.1240">
    <property type="entry name" value="Phosphoglycerate mutase-like"/>
    <property type="match status" value="1"/>
</dbReference>
<organism evidence="9 10">
    <name type="scientific">Thiobacillus denitrificans</name>
    <dbReference type="NCBI Taxonomy" id="36861"/>
    <lineage>
        <taxon>Bacteria</taxon>
        <taxon>Pseudomonadati</taxon>
        <taxon>Pseudomonadota</taxon>
        <taxon>Betaproteobacteria</taxon>
        <taxon>Nitrosomonadales</taxon>
        <taxon>Thiobacillaceae</taxon>
        <taxon>Thiobacillus</taxon>
    </lineage>
</organism>
<evidence type="ECO:0000256" key="5">
    <source>
        <dbReference type="HAMAP-Rule" id="MF_01039"/>
    </source>
</evidence>
<dbReference type="NCBIfam" id="TIGR01258">
    <property type="entry name" value="pgm_1"/>
    <property type="match status" value="1"/>
</dbReference>
<evidence type="ECO:0000256" key="1">
    <source>
        <dbReference type="ARBA" id="ARBA00006717"/>
    </source>
</evidence>
<comment type="catalytic activity">
    <reaction evidence="5">
        <text>(2R)-2-phosphoglycerate = (2R)-3-phosphoglycerate</text>
        <dbReference type="Rhea" id="RHEA:15901"/>
        <dbReference type="ChEBI" id="CHEBI:58272"/>
        <dbReference type="ChEBI" id="CHEBI:58289"/>
        <dbReference type="EC" id="5.4.2.11"/>
    </reaction>
</comment>
<feature type="binding site" evidence="5 7">
    <location>
        <position position="102"/>
    </location>
    <ligand>
        <name>substrate</name>
    </ligand>
</feature>
<dbReference type="EC" id="5.4.2.11" evidence="5"/>
<dbReference type="InterPro" id="IPR005952">
    <property type="entry name" value="Phosphogly_mut1"/>
</dbReference>
<feature type="binding site" evidence="5 7">
    <location>
        <begin position="25"/>
        <end position="26"/>
    </location>
    <ligand>
        <name>substrate</name>
    </ligand>
</feature>
<feature type="binding site" evidence="5 7">
    <location>
        <begin position="12"/>
        <end position="19"/>
    </location>
    <ligand>
        <name>substrate</name>
    </ligand>
</feature>
<evidence type="ECO:0000256" key="3">
    <source>
        <dbReference type="ARBA" id="ARBA00023152"/>
    </source>
</evidence>
<protein>
    <recommendedName>
        <fullName evidence="5">2,3-bisphosphoglycerate-dependent phosphoglycerate mutase</fullName>
        <shortName evidence="5">BPG-dependent PGAM</shortName>
        <shortName evidence="5">PGAM</shortName>
        <shortName evidence="5">Phosphoglyceromutase</shortName>
        <shortName evidence="5">dPGM</shortName>
        <ecNumber evidence="5">5.4.2.11</ecNumber>
    </recommendedName>
</protein>
<comment type="pathway">
    <text evidence="5">Carbohydrate degradation; glycolysis; pyruvate from D-glyceraldehyde 3-phosphate: step 3/5.</text>
</comment>
<keyword evidence="3 5" id="KW-0324">Glycolysis</keyword>
<sequence length="241" mass="27139">MNAPAQWMVLFRHGHSEWNLSDRFTGWTDIPLTEVGLAEAAAAGRRLAQAGFAFDEVHGSVLQRTRQTVGALLAAMGTPEVPLFTTWRLNERHYGALQGMDKHEIFAAWGEEASRRWWRGYVEPPPPLNHNDPRHPRFDPLYAALDPQDLPASESLRDCQRRTLPYWNEVLVPRLRAGRRLLVVSHGNTLRGLVMHLDGLSAGDTERMEIPYAVPLVYRFAPDLRVVGREWLAVPGVAPAA</sequence>
<feature type="binding site" evidence="5 7">
    <location>
        <position position="64"/>
    </location>
    <ligand>
        <name>substrate</name>
    </ligand>
</feature>
<dbReference type="HAMAP" id="MF_01039">
    <property type="entry name" value="PGAM_GpmA"/>
    <property type="match status" value="1"/>
</dbReference>
<dbReference type="RefSeq" id="WP_059752052.1">
    <property type="nucleotide sequence ID" value="NZ_LDUG01000014.1"/>
</dbReference>
<dbReference type="GO" id="GO:0006096">
    <property type="term" value="P:glycolytic process"/>
    <property type="evidence" value="ECO:0007669"/>
    <property type="project" value="UniProtKB-UniRule"/>
</dbReference>
<keyword evidence="10" id="KW-1185">Reference proteome</keyword>
<comment type="subunit">
    <text evidence="5">Homodimer.</text>
</comment>
<name>A0A106BSN2_THIDE</name>
<comment type="function">
    <text evidence="5">Catalyzes the interconversion of 2-phosphoglycerate and 3-phosphoglycerate.</text>
</comment>
<evidence type="ECO:0000313" key="9">
    <source>
        <dbReference type="EMBL" id="KVW97856.1"/>
    </source>
</evidence>
<dbReference type="Proteomes" id="UP000064243">
    <property type="component" value="Unassembled WGS sequence"/>
</dbReference>
<dbReference type="CDD" id="cd07067">
    <property type="entry name" value="HP_PGM_like"/>
    <property type="match status" value="1"/>
</dbReference>
<evidence type="ECO:0000313" key="10">
    <source>
        <dbReference type="Proteomes" id="UP000064243"/>
    </source>
</evidence>
<keyword evidence="4 5" id="KW-0413">Isomerase</keyword>
<dbReference type="Pfam" id="PF00300">
    <property type="entry name" value="His_Phos_1"/>
    <property type="match status" value="2"/>
</dbReference>
<comment type="similarity">
    <text evidence="1 5">Belongs to the phosphoglycerate mutase family. BPG-dependent PGAM subfamily.</text>
</comment>
<feature type="binding site" evidence="5 7">
    <location>
        <begin position="187"/>
        <end position="188"/>
    </location>
    <ligand>
        <name>substrate</name>
    </ligand>
</feature>